<protein>
    <recommendedName>
        <fullName evidence="11">Glucanase</fullName>
        <ecNumber evidence="11">3.2.1.-</ecNumber>
    </recommendedName>
</protein>
<feature type="active site" description="Proton donor" evidence="8 10">
    <location>
        <position position="155"/>
    </location>
</feature>
<dbReference type="PROSITE" id="PS00656">
    <property type="entry name" value="GLYCOSYL_HYDROL_F6_2"/>
    <property type="match status" value="1"/>
</dbReference>
<dbReference type="EMBL" id="JAVDYC010000001">
    <property type="protein sequence ID" value="MDR7325249.1"/>
    <property type="molecule type" value="Genomic_DNA"/>
</dbReference>
<evidence type="ECO:0000256" key="5">
    <source>
        <dbReference type="ARBA" id="ARBA00023277"/>
    </source>
</evidence>
<dbReference type="PRINTS" id="PR00733">
    <property type="entry name" value="GLHYDRLASE6"/>
</dbReference>
<keyword evidence="5 11" id="KW-0119">Carbohydrate metabolism</keyword>
<feature type="binding site" evidence="9">
    <location>
        <position position="266"/>
    </location>
    <ligand>
        <name>substrate</name>
    </ligand>
</feature>
<evidence type="ECO:0000313" key="13">
    <source>
        <dbReference type="Proteomes" id="UP001183629"/>
    </source>
</evidence>
<dbReference type="EC" id="3.2.1.-" evidence="11"/>
<dbReference type="InterPro" id="IPR016288">
    <property type="entry name" value="Beta_cellobiohydrolase"/>
</dbReference>
<evidence type="ECO:0000256" key="9">
    <source>
        <dbReference type="PIRSR" id="PIRSR001100-2"/>
    </source>
</evidence>
<sequence length="322" mass="33107">MRRLMSIAVTVGVAAGALATGPLMTADAAVAGDPFAITNGLFVNPASPSARWVAANPTHPDAASIRANIAGAPMARWFTGTSDARIGPAVAAYTGTAADAGDRLPVLVAYNLPGRDACGEESAGGAANAAAYMEWISTFAAAIGDRPAIVVIEPDSLGDFECMTAAQIAERNTLLNFAGRMFAEKAPNTWAYLDAANPKWVTPTVIAQRLKAAGITRVRGFAVNVSNYVDTAWATDYAGMIQDRLGTAAPYVIDTSRNGNGSGDGWCNPAGRRVGARATTDRAALQLWIKNPGNSDGTCGVAPATPAGTFDPALAKHLITGA</sequence>
<dbReference type="GO" id="GO:0030245">
    <property type="term" value="P:cellulose catabolic process"/>
    <property type="evidence" value="ECO:0007669"/>
    <property type="project" value="UniProtKB-KW"/>
</dbReference>
<feature type="chain" id="PRO_5041770417" description="Glucanase" evidence="11">
    <location>
        <begin position="26"/>
        <end position="322"/>
    </location>
</feature>
<dbReference type="GO" id="GO:0004553">
    <property type="term" value="F:hydrolase activity, hydrolyzing O-glycosyl compounds"/>
    <property type="evidence" value="ECO:0007669"/>
    <property type="project" value="InterPro"/>
</dbReference>
<keyword evidence="3 11" id="KW-0136">Cellulose degradation</keyword>
<keyword evidence="7 11" id="KW-0624">Polysaccharide degradation</keyword>
<dbReference type="AlphaFoldDB" id="A0AAE3ZSH4"/>
<dbReference type="PANTHER" id="PTHR34876">
    <property type="match status" value="1"/>
</dbReference>
<proteinExistence type="inferred from homology"/>
<evidence type="ECO:0000256" key="4">
    <source>
        <dbReference type="ARBA" id="ARBA00023157"/>
    </source>
</evidence>
<evidence type="ECO:0000256" key="3">
    <source>
        <dbReference type="ARBA" id="ARBA00023001"/>
    </source>
</evidence>
<evidence type="ECO:0000313" key="12">
    <source>
        <dbReference type="EMBL" id="MDR7325249.1"/>
    </source>
</evidence>
<reference evidence="12 13" key="1">
    <citation type="submission" date="2023-07" db="EMBL/GenBank/DDBJ databases">
        <title>Sequencing the genomes of 1000 actinobacteria strains.</title>
        <authorList>
            <person name="Klenk H.-P."/>
        </authorList>
    </citation>
    <scope>NUCLEOTIDE SEQUENCE [LARGE SCALE GENOMIC DNA]</scope>
    <source>
        <strain evidence="12 13">DSM 44711</strain>
    </source>
</reference>
<comment type="similarity">
    <text evidence="11">Belongs to the glycosyl hydrolase family 6.</text>
</comment>
<dbReference type="Pfam" id="PF01341">
    <property type="entry name" value="Glyco_hydro_6"/>
    <property type="match status" value="1"/>
</dbReference>
<comment type="caution">
    <text evidence="12">The sequence shown here is derived from an EMBL/GenBank/DDBJ whole genome shotgun (WGS) entry which is preliminary data.</text>
</comment>
<keyword evidence="6 11" id="KW-0326">Glycosidase</keyword>
<gene>
    <name evidence="12" type="ORF">J2S44_005499</name>
</gene>
<feature type="binding site" evidence="9">
    <location>
        <position position="77"/>
    </location>
    <ligand>
        <name>substrate</name>
    </ligand>
</feature>
<dbReference type="RefSeq" id="WP_310419809.1">
    <property type="nucleotide sequence ID" value="NZ_JAVDYC010000001.1"/>
</dbReference>
<dbReference type="InterPro" id="IPR001524">
    <property type="entry name" value="Glyco_hydro_6_CS"/>
</dbReference>
<dbReference type="Gene3D" id="3.20.20.40">
    <property type="entry name" value="1, 4-beta cellobiohydrolase"/>
    <property type="match status" value="1"/>
</dbReference>
<feature type="signal peptide" evidence="11">
    <location>
        <begin position="1"/>
        <end position="25"/>
    </location>
</feature>
<dbReference type="Proteomes" id="UP001183629">
    <property type="component" value="Unassembled WGS sequence"/>
</dbReference>
<feature type="binding site" evidence="9">
    <location>
        <position position="227"/>
    </location>
    <ligand>
        <name>substrate</name>
    </ligand>
</feature>
<evidence type="ECO:0000256" key="2">
    <source>
        <dbReference type="ARBA" id="ARBA00022801"/>
    </source>
</evidence>
<evidence type="ECO:0000256" key="8">
    <source>
        <dbReference type="PIRSR" id="PIRSR001100-1"/>
    </source>
</evidence>
<evidence type="ECO:0000256" key="6">
    <source>
        <dbReference type="ARBA" id="ARBA00023295"/>
    </source>
</evidence>
<feature type="binding site" evidence="9">
    <location>
        <position position="200"/>
    </location>
    <ligand>
        <name>substrate</name>
    </ligand>
</feature>
<evidence type="ECO:0000256" key="10">
    <source>
        <dbReference type="PROSITE-ProRule" id="PRU10057"/>
    </source>
</evidence>
<keyword evidence="13" id="KW-1185">Reference proteome</keyword>
<name>A0AAE3ZSH4_9ACTN</name>
<evidence type="ECO:0000256" key="7">
    <source>
        <dbReference type="ARBA" id="ARBA00023326"/>
    </source>
</evidence>
<evidence type="ECO:0000256" key="1">
    <source>
        <dbReference type="ARBA" id="ARBA00022729"/>
    </source>
</evidence>
<keyword evidence="4" id="KW-1015">Disulfide bond</keyword>
<keyword evidence="1 11" id="KW-0732">Signal</keyword>
<keyword evidence="2 11" id="KW-0378">Hydrolase</keyword>
<dbReference type="PANTHER" id="PTHR34876:SF4">
    <property type="entry name" value="1,4-BETA-D-GLUCAN CELLOBIOHYDROLASE C-RELATED"/>
    <property type="match status" value="1"/>
</dbReference>
<feature type="binding site" evidence="9">
    <location>
        <position position="290"/>
    </location>
    <ligand>
        <name>substrate</name>
    </ligand>
</feature>
<evidence type="ECO:0000256" key="11">
    <source>
        <dbReference type="RuleBase" id="RU361186"/>
    </source>
</evidence>
<dbReference type="PIRSF" id="PIRSF001100">
    <property type="entry name" value="Beta_cellobiohydrolase"/>
    <property type="match status" value="1"/>
</dbReference>
<accession>A0AAE3ZSH4</accession>
<organism evidence="12 13">
    <name type="scientific">Catenuloplanes niger</name>
    <dbReference type="NCBI Taxonomy" id="587534"/>
    <lineage>
        <taxon>Bacteria</taxon>
        <taxon>Bacillati</taxon>
        <taxon>Actinomycetota</taxon>
        <taxon>Actinomycetes</taxon>
        <taxon>Micromonosporales</taxon>
        <taxon>Micromonosporaceae</taxon>
        <taxon>Catenuloplanes</taxon>
    </lineage>
</organism>
<dbReference type="InterPro" id="IPR036434">
    <property type="entry name" value="Beta_cellobiohydrolase_sf"/>
</dbReference>
<dbReference type="SUPFAM" id="SSF51989">
    <property type="entry name" value="Glycosyl hydrolases family 6, cellulases"/>
    <property type="match status" value="1"/>
</dbReference>
<feature type="active site" description="Proton acceptor" evidence="8">
    <location>
        <position position="296"/>
    </location>
</feature>